<evidence type="ECO:0000313" key="3">
    <source>
        <dbReference type="EMBL" id="RPA74241.1"/>
    </source>
</evidence>
<organism evidence="3 4">
    <name type="scientific">Ascobolus immersus RN42</name>
    <dbReference type="NCBI Taxonomy" id="1160509"/>
    <lineage>
        <taxon>Eukaryota</taxon>
        <taxon>Fungi</taxon>
        <taxon>Dikarya</taxon>
        <taxon>Ascomycota</taxon>
        <taxon>Pezizomycotina</taxon>
        <taxon>Pezizomycetes</taxon>
        <taxon>Pezizales</taxon>
        <taxon>Ascobolaceae</taxon>
        <taxon>Ascobolus</taxon>
    </lineage>
</organism>
<name>A0A3N4HQB3_ASCIM</name>
<evidence type="ECO:0000259" key="2">
    <source>
        <dbReference type="Pfam" id="PF14475"/>
    </source>
</evidence>
<feature type="compositionally biased region" description="Low complexity" evidence="1">
    <location>
        <begin position="178"/>
        <end position="197"/>
    </location>
</feature>
<feature type="compositionally biased region" description="Pro residues" evidence="1">
    <location>
        <begin position="41"/>
        <end position="52"/>
    </location>
</feature>
<evidence type="ECO:0000313" key="4">
    <source>
        <dbReference type="Proteomes" id="UP000275078"/>
    </source>
</evidence>
<protein>
    <recommendedName>
        <fullName evidence="2">Mso1 N-terminal domain-containing protein</fullName>
    </recommendedName>
</protein>
<keyword evidence="4" id="KW-1185">Reference proteome</keyword>
<dbReference type="AlphaFoldDB" id="A0A3N4HQB3"/>
<feature type="region of interest" description="Disordered" evidence="1">
    <location>
        <begin position="1"/>
        <end position="24"/>
    </location>
</feature>
<feature type="compositionally biased region" description="Gly residues" evidence="1">
    <location>
        <begin position="81"/>
        <end position="90"/>
    </location>
</feature>
<feature type="compositionally biased region" description="Basic and acidic residues" evidence="1">
    <location>
        <begin position="111"/>
        <end position="123"/>
    </location>
</feature>
<reference evidence="3 4" key="1">
    <citation type="journal article" date="2018" name="Nat. Ecol. Evol.">
        <title>Pezizomycetes genomes reveal the molecular basis of ectomycorrhizal truffle lifestyle.</title>
        <authorList>
            <person name="Murat C."/>
            <person name="Payen T."/>
            <person name="Noel B."/>
            <person name="Kuo A."/>
            <person name="Morin E."/>
            <person name="Chen J."/>
            <person name="Kohler A."/>
            <person name="Krizsan K."/>
            <person name="Balestrini R."/>
            <person name="Da Silva C."/>
            <person name="Montanini B."/>
            <person name="Hainaut M."/>
            <person name="Levati E."/>
            <person name="Barry K.W."/>
            <person name="Belfiori B."/>
            <person name="Cichocki N."/>
            <person name="Clum A."/>
            <person name="Dockter R.B."/>
            <person name="Fauchery L."/>
            <person name="Guy J."/>
            <person name="Iotti M."/>
            <person name="Le Tacon F."/>
            <person name="Lindquist E.A."/>
            <person name="Lipzen A."/>
            <person name="Malagnac F."/>
            <person name="Mello A."/>
            <person name="Molinier V."/>
            <person name="Miyauchi S."/>
            <person name="Poulain J."/>
            <person name="Riccioni C."/>
            <person name="Rubini A."/>
            <person name="Sitrit Y."/>
            <person name="Splivallo R."/>
            <person name="Traeger S."/>
            <person name="Wang M."/>
            <person name="Zifcakova L."/>
            <person name="Wipf D."/>
            <person name="Zambonelli A."/>
            <person name="Paolocci F."/>
            <person name="Nowrousian M."/>
            <person name="Ottonello S."/>
            <person name="Baldrian P."/>
            <person name="Spatafora J.W."/>
            <person name="Henrissat B."/>
            <person name="Nagy L.G."/>
            <person name="Aury J.M."/>
            <person name="Wincker P."/>
            <person name="Grigoriev I.V."/>
            <person name="Bonfante P."/>
            <person name="Martin F.M."/>
        </authorList>
    </citation>
    <scope>NUCLEOTIDE SEQUENCE [LARGE SCALE GENOMIC DNA]</scope>
    <source>
        <strain evidence="3 4">RN42</strain>
    </source>
</reference>
<dbReference type="OrthoDB" id="2683368at2759"/>
<feature type="region of interest" description="Disordered" evidence="1">
    <location>
        <begin position="37"/>
        <end position="219"/>
    </location>
</feature>
<proteinExistence type="predicted"/>
<dbReference type="Pfam" id="PF14475">
    <property type="entry name" value="Mso1_Sec1_bdg"/>
    <property type="match status" value="1"/>
</dbReference>
<feature type="compositionally biased region" description="Polar residues" evidence="1">
    <location>
        <begin position="57"/>
        <end position="73"/>
    </location>
</feature>
<accession>A0A3N4HQB3</accession>
<sequence length="219" mass="22804">MFSSLKARLPLFSPDSDGDTESDSHLARVLRTHYLETGRAPPYPDWLGPPPKEALAASNSTGSTSRLPQQQQGKYGASLRRGGGAAGGPGRVEQGSSVSLDDIWNNPKPAETTRPRFFQKDSAESSTTTSSVGSRVKERLWSRQGGSGGSSAGQGGSAGGAPKMSANMPWDGGDEYYQAPVVAQAPQQGGYQALPPRGQGGSGGARRGLPSNPRSGRGY</sequence>
<evidence type="ECO:0000256" key="1">
    <source>
        <dbReference type="SAM" id="MobiDB-lite"/>
    </source>
</evidence>
<feature type="domain" description="Mso1 N-terminal" evidence="2">
    <location>
        <begin position="11"/>
        <end position="47"/>
    </location>
</feature>
<dbReference type="EMBL" id="ML119796">
    <property type="protein sequence ID" value="RPA74241.1"/>
    <property type="molecule type" value="Genomic_DNA"/>
</dbReference>
<feature type="compositionally biased region" description="Gly residues" evidence="1">
    <location>
        <begin position="145"/>
        <end position="159"/>
    </location>
</feature>
<gene>
    <name evidence="3" type="ORF">BJ508DRAFT_333270</name>
</gene>
<dbReference type="InterPro" id="IPR028095">
    <property type="entry name" value="Mso1_N_dom"/>
</dbReference>
<dbReference type="Proteomes" id="UP000275078">
    <property type="component" value="Unassembled WGS sequence"/>
</dbReference>